<evidence type="ECO:0000256" key="1">
    <source>
        <dbReference type="SAM" id="Phobius"/>
    </source>
</evidence>
<organism evidence="2 3">
    <name type="scientific">Citrobacter phage HCF1</name>
    <dbReference type="NCBI Taxonomy" id="2849700"/>
    <lineage>
        <taxon>Viruses</taxon>
        <taxon>Duplodnaviria</taxon>
        <taxon>Heunggongvirae</taxon>
        <taxon>Uroviricota</taxon>
        <taxon>Caudoviricetes</taxon>
        <taxon>Drexlerviridae</taxon>
        <taxon>Hicfunavirus</taxon>
        <taxon>Hicfunavirus HCF1</taxon>
    </lineage>
</organism>
<keyword evidence="1" id="KW-0812">Transmembrane</keyword>
<protein>
    <submittedName>
        <fullName evidence="2">Uncharacterized protein</fullName>
    </submittedName>
</protein>
<keyword evidence="1" id="KW-0472">Membrane</keyword>
<evidence type="ECO:0000313" key="2">
    <source>
        <dbReference type="EMBL" id="QGF21229.1"/>
    </source>
</evidence>
<reference evidence="2 3" key="1">
    <citation type="submission" date="2019-10" db="EMBL/GenBank/DDBJ databases">
        <authorList>
            <person name="Kumar P."/>
            <person name="Meghvansi M.K."/>
            <person name="Kamboj D.V."/>
        </authorList>
    </citation>
    <scope>NUCLEOTIDE SEQUENCE [LARGE SCALE GENOMIC DNA]</scope>
</reference>
<sequence length="63" mass="6447">MAQINASYAVAMAYALPGGFLTLPLITLMALAAQINASYAVAMAYALPGGFLTLPLITLMALA</sequence>
<accession>A0ABX6D8W6</accession>
<feature type="transmembrane region" description="Helical" evidence="1">
    <location>
        <begin position="39"/>
        <end position="62"/>
    </location>
</feature>
<dbReference type="EMBL" id="MN545971">
    <property type="protein sequence ID" value="QGF21229.1"/>
    <property type="molecule type" value="Genomic_DNA"/>
</dbReference>
<evidence type="ECO:0000313" key="3">
    <source>
        <dbReference type="Proteomes" id="UP000397058"/>
    </source>
</evidence>
<feature type="transmembrane region" description="Helical" evidence="1">
    <location>
        <begin position="12"/>
        <end position="33"/>
    </location>
</feature>
<keyword evidence="1" id="KW-1133">Transmembrane helix</keyword>
<name>A0ABX6D8W6_9CAUD</name>
<keyword evidence="3" id="KW-1185">Reference proteome</keyword>
<dbReference type="Proteomes" id="UP000397058">
    <property type="component" value="Segment"/>
</dbReference>
<gene>
    <name evidence="2" type="ORF">HCF1_30</name>
</gene>
<proteinExistence type="predicted"/>